<protein>
    <submittedName>
        <fullName evidence="4">Peptidase C1A</fullName>
    </submittedName>
</protein>
<dbReference type="EMBL" id="BDIP01000775">
    <property type="protein sequence ID" value="GIQ82676.1"/>
    <property type="molecule type" value="Genomic_DNA"/>
</dbReference>
<dbReference type="InterPro" id="IPR038765">
    <property type="entry name" value="Papain-like_cys_pep_sf"/>
</dbReference>
<evidence type="ECO:0000313" key="5">
    <source>
        <dbReference type="Proteomes" id="UP000265618"/>
    </source>
</evidence>
<evidence type="ECO:0000259" key="3">
    <source>
        <dbReference type="SMART" id="SM00645"/>
    </source>
</evidence>
<accession>A0A9K3GHR3</accession>
<comment type="similarity">
    <text evidence="1">Belongs to the peptidase C1 family.</text>
</comment>
<dbReference type="InterPro" id="IPR025660">
    <property type="entry name" value="Pept_his_AS"/>
</dbReference>
<dbReference type="Pfam" id="PF00112">
    <property type="entry name" value="Peptidase_C1"/>
    <property type="match status" value="1"/>
</dbReference>
<comment type="caution">
    <text evidence="4">The sequence shown here is derived from an EMBL/GenBank/DDBJ whole genome shotgun (WGS) entry which is preliminary data.</text>
</comment>
<reference evidence="4 5" key="1">
    <citation type="journal article" date="2018" name="PLoS ONE">
        <title>The draft genome of Kipferlia bialata reveals reductive genome evolution in fornicate parasites.</title>
        <authorList>
            <person name="Tanifuji G."/>
            <person name="Takabayashi S."/>
            <person name="Kume K."/>
            <person name="Takagi M."/>
            <person name="Nakayama T."/>
            <person name="Kamikawa R."/>
            <person name="Inagaki Y."/>
            <person name="Hashimoto T."/>
        </authorList>
    </citation>
    <scope>NUCLEOTIDE SEQUENCE [LARGE SCALE GENOMIC DNA]</scope>
    <source>
        <strain evidence="4">NY0173</strain>
    </source>
</reference>
<name>A0A9K3GHR3_9EUKA</name>
<sequence>MGNILSTTNNQEWPGYISPVRDQAGCMSCWAFASAGVLEDRLSIAQYEKGLPVIDYLSPQYMVSCDEEDGAYACDGATTPATWDFLVSEGTVLDSCVPYVSGTAGQVPECPSRCTDGSKQKNFKADHWYQTTATNDVSASAAIMSEIMTNGPVTAVMMVYKSFSSYRSKVYSHIPGEHPEGLHAVKILGWGMSGSTPYWLVQNQWGTSWGEDGYFKIRRGTNECEIESHISAPGLSHGMGFMETWLVVILIGEGVIFLGALGYYLHMRHNRSGKSHGFTKIIGDQDTLTDPTMGTSYGSGDGDVVV</sequence>
<dbReference type="InterPro" id="IPR000668">
    <property type="entry name" value="Peptidase_C1A_C"/>
</dbReference>
<dbReference type="SMART" id="SM00645">
    <property type="entry name" value="Pept_C1"/>
    <property type="match status" value="1"/>
</dbReference>
<gene>
    <name evidence="4" type="ORF">KIPB_003853</name>
</gene>
<dbReference type="Gene3D" id="3.90.70.10">
    <property type="entry name" value="Cysteine proteinases"/>
    <property type="match status" value="1"/>
</dbReference>
<dbReference type="GO" id="GO:0008234">
    <property type="term" value="F:cysteine-type peptidase activity"/>
    <property type="evidence" value="ECO:0007669"/>
    <property type="project" value="InterPro"/>
</dbReference>
<dbReference type="InterPro" id="IPR013128">
    <property type="entry name" value="Peptidase_C1A"/>
</dbReference>
<dbReference type="SUPFAM" id="SSF54001">
    <property type="entry name" value="Cysteine proteinases"/>
    <property type="match status" value="1"/>
</dbReference>
<dbReference type="OrthoDB" id="640249at2759"/>
<keyword evidence="2" id="KW-0472">Membrane</keyword>
<proteinExistence type="inferred from homology"/>
<feature type="transmembrane region" description="Helical" evidence="2">
    <location>
        <begin position="245"/>
        <end position="265"/>
    </location>
</feature>
<evidence type="ECO:0000313" key="4">
    <source>
        <dbReference type="EMBL" id="GIQ82676.1"/>
    </source>
</evidence>
<feature type="domain" description="Peptidase C1A papain C-terminal" evidence="3">
    <location>
        <begin position="11"/>
        <end position="234"/>
    </location>
</feature>
<dbReference type="PANTHER" id="PTHR12411">
    <property type="entry name" value="CYSTEINE PROTEASE FAMILY C1-RELATED"/>
    <property type="match status" value="1"/>
</dbReference>
<keyword evidence="2" id="KW-1133">Transmembrane helix</keyword>
<evidence type="ECO:0000256" key="1">
    <source>
        <dbReference type="ARBA" id="ARBA00008455"/>
    </source>
</evidence>
<keyword evidence="5" id="KW-1185">Reference proteome</keyword>
<evidence type="ECO:0000256" key="2">
    <source>
        <dbReference type="SAM" id="Phobius"/>
    </source>
</evidence>
<dbReference type="Proteomes" id="UP000265618">
    <property type="component" value="Unassembled WGS sequence"/>
</dbReference>
<dbReference type="AlphaFoldDB" id="A0A9K3GHR3"/>
<dbReference type="PROSITE" id="PS00639">
    <property type="entry name" value="THIOL_PROTEASE_HIS"/>
    <property type="match status" value="1"/>
</dbReference>
<dbReference type="GO" id="GO:0006508">
    <property type="term" value="P:proteolysis"/>
    <property type="evidence" value="ECO:0007669"/>
    <property type="project" value="InterPro"/>
</dbReference>
<keyword evidence="2" id="KW-0812">Transmembrane</keyword>
<organism evidence="4 5">
    <name type="scientific">Kipferlia bialata</name>
    <dbReference type="NCBI Taxonomy" id="797122"/>
    <lineage>
        <taxon>Eukaryota</taxon>
        <taxon>Metamonada</taxon>
        <taxon>Carpediemonas-like organisms</taxon>
        <taxon>Kipferlia</taxon>
    </lineage>
</organism>
<dbReference type="PRINTS" id="PR00705">
    <property type="entry name" value="PAPAIN"/>
</dbReference>